<evidence type="ECO:0000313" key="3">
    <source>
        <dbReference type="Proteomes" id="UP000236884"/>
    </source>
</evidence>
<reference evidence="2 3" key="1">
    <citation type="submission" date="2015-08" db="EMBL/GenBank/DDBJ databases">
        <title>Investigation of the bacterial diversity of lava forest soil.</title>
        <authorList>
            <person name="Lee J.S."/>
        </authorList>
    </citation>
    <scope>NUCLEOTIDE SEQUENCE [LARGE SCALE GENOMIC DNA]</scope>
    <source>
        <strain evidence="2 3">GJW-30</strain>
    </source>
</reference>
<dbReference type="GO" id="GO:0003677">
    <property type="term" value="F:DNA binding"/>
    <property type="evidence" value="ECO:0007669"/>
    <property type="project" value="InterPro"/>
</dbReference>
<gene>
    <name evidence="2" type="ORF">GJW-30_1_04222</name>
</gene>
<dbReference type="CDD" id="cd00093">
    <property type="entry name" value="HTH_XRE"/>
    <property type="match status" value="1"/>
</dbReference>
<dbReference type="SMART" id="SM00530">
    <property type="entry name" value="HTH_XRE"/>
    <property type="match status" value="1"/>
</dbReference>
<feature type="domain" description="HTH cro/C1-type" evidence="1">
    <location>
        <begin position="49"/>
        <end position="104"/>
    </location>
</feature>
<dbReference type="SUPFAM" id="SSF47413">
    <property type="entry name" value="lambda repressor-like DNA-binding domains"/>
    <property type="match status" value="1"/>
</dbReference>
<organism evidence="2 3">
    <name type="scientific">Variibacter gotjawalensis</name>
    <dbReference type="NCBI Taxonomy" id="1333996"/>
    <lineage>
        <taxon>Bacteria</taxon>
        <taxon>Pseudomonadati</taxon>
        <taxon>Pseudomonadota</taxon>
        <taxon>Alphaproteobacteria</taxon>
        <taxon>Hyphomicrobiales</taxon>
        <taxon>Nitrobacteraceae</taxon>
        <taxon>Variibacter</taxon>
    </lineage>
</organism>
<dbReference type="InterPro" id="IPR001387">
    <property type="entry name" value="Cro/C1-type_HTH"/>
</dbReference>
<evidence type="ECO:0000259" key="1">
    <source>
        <dbReference type="SMART" id="SM00530"/>
    </source>
</evidence>
<keyword evidence="3" id="KW-1185">Reference proteome</keyword>
<dbReference type="EMBL" id="AP014946">
    <property type="protein sequence ID" value="BAT61662.1"/>
    <property type="molecule type" value="Genomic_DNA"/>
</dbReference>
<evidence type="ECO:0000313" key="2">
    <source>
        <dbReference type="EMBL" id="BAT61662.1"/>
    </source>
</evidence>
<dbReference type="KEGG" id="vgo:GJW-30_1_04222"/>
<dbReference type="Proteomes" id="UP000236884">
    <property type="component" value="Chromosome"/>
</dbReference>
<dbReference type="Gene3D" id="1.10.260.40">
    <property type="entry name" value="lambda repressor-like DNA-binding domains"/>
    <property type="match status" value="1"/>
</dbReference>
<sequence>MCGYVRTSPGSDRTLRPFPAEVSTALGVGLSISSEAELSEEQSRAIAATVREELARRRMSRQRLADDAKISISTLEKALAGRRPFTLATTIRLEQALSVPLRTRKAEPIQPPSPPLASLGVAPGDLGYYSRPAVAWIEGEYLTIRPSFGDANAMYAYRTLISWDEEGSCLRFRESERMDAAFTQFGSVSVPNQSGHIYLVTNRHGQYRLIIAARPTIAGEMYGILTTLQVERGSQLIPVAAPIAFIPLQSMGECAFGRIVEGDRDYARYRSFLKRTTNEPFARFLPG</sequence>
<dbReference type="InterPro" id="IPR010982">
    <property type="entry name" value="Lambda_DNA-bd_dom_sf"/>
</dbReference>
<proteinExistence type="predicted"/>
<accession>A0A0S3Q0J0</accession>
<protein>
    <recommendedName>
        <fullName evidence="1">HTH cro/C1-type domain-containing protein</fullName>
    </recommendedName>
</protein>
<name>A0A0S3Q0J0_9BRAD</name>
<dbReference type="AlphaFoldDB" id="A0A0S3Q0J0"/>